<keyword evidence="1" id="KW-0472">Membrane</keyword>
<sequence length="123" mass="14383">MKVERKSKFYIFLIEILWGILFFALSSIVCVNFFVKSNQYSQETIQKNKAMLIGESVAESMKKYDGNLEGYNKIAENQYMTNIDDYVVQVTSENLELDYMMHHIQISYYENVLIEFDVMSGGN</sequence>
<organism evidence="2 3">
    <name type="scientific">Anaerorhabdus furcosa</name>
    <dbReference type="NCBI Taxonomy" id="118967"/>
    <lineage>
        <taxon>Bacteria</taxon>
        <taxon>Bacillati</taxon>
        <taxon>Bacillota</taxon>
        <taxon>Erysipelotrichia</taxon>
        <taxon>Erysipelotrichales</taxon>
        <taxon>Erysipelotrichaceae</taxon>
        <taxon>Anaerorhabdus</taxon>
    </lineage>
</organism>
<keyword evidence="1" id="KW-1133">Transmembrane helix</keyword>
<keyword evidence="1" id="KW-0812">Transmembrane</keyword>
<evidence type="ECO:0000313" key="3">
    <source>
        <dbReference type="Proteomes" id="UP000243297"/>
    </source>
</evidence>
<accession>A0A1T4JYD7</accession>
<evidence type="ECO:0000313" key="2">
    <source>
        <dbReference type="EMBL" id="SJZ35272.1"/>
    </source>
</evidence>
<dbReference type="AlphaFoldDB" id="A0A1T4JYD7"/>
<dbReference type="Proteomes" id="UP000243297">
    <property type="component" value="Unassembled WGS sequence"/>
</dbReference>
<gene>
    <name evidence="2" type="ORF">SAMN02745191_0177</name>
</gene>
<reference evidence="3" key="1">
    <citation type="submission" date="2017-02" db="EMBL/GenBank/DDBJ databases">
        <authorList>
            <person name="Varghese N."/>
            <person name="Submissions S."/>
        </authorList>
    </citation>
    <scope>NUCLEOTIDE SEQUENCE [LARGE SCALE GENOMIC DNA]</scope>
    <source>
        <strain evidence="3">ATCC 25662</strain>
    </source>
</reference>
<dbReference type="EMBL" id="FUWY01000001">
    <property type="protein sequence ID" value="SJZ35272.1"/>
    <property type="molecule type" value="Genomic_DNA"/>
</dbReference>
<evidence type="ECO:0000256" key="1">
    <source>
        <dbReference type="SAM" id="Phobius"/>
    </source>
</evidence>
<evidence type="ECO:0008006" key="4">
    <source>
        <dbReference type="Google" id="ProtNLM"/>
    </source>
</evidence>
<keyword evidence="3" id="KW-1185">Reference proteome</keyword>
<dbReference type="RefSeq" id="WP_078710641.1">
    <property type="nucleotide sequence ID" value="NZ_FUWY01000001.1"/>
</dbReference>
<proteinExistence type="predicted"/>
<feature type="transmembrane region" description="Helical" evidence="1">
    <location>
        <begin position="12"/>
        <end position="35"/>
    </location>
</feature>
<name>A0A1T4JYD7_9FIRM</name>
<dbReference type="STRING" id="118967.SAMN02745191_0177"/>
<protein>
    <recommendedName>
        <fullName evidence="4">Type II secretory pathway, pseudopilin PulG</fullName>
    </recommendedName>
</protein>